<reference evidence="1" key="1">
    <citation type="journal article" date="2021" name="PeerJ">
        <title>Extensive microbial diversity within the chicken gut microbiome revealed by metagenomics and culture.</title>
        <authorList>
            <person name="Gilroy R."/>
            <person name="Ravi A."/>
            <person name="Getino M."/>
            <person name="Pursley I."/>
            <person name="Horton D.L."/>
            <person name="Alikhan N.F."/>
            <person name="Baker D."/>
            <person name="Gharbi K."/>
            <person name="Hall N."/>
            <person name="Watson M."/>
            <person name="Adriaenssens E.M."/>
            <person name="Foster-Nyarko E."/>
            <person name="Jarju S."/>
            <person name="Secka A."/>
            <person name="Antonio M."/>
            <person name="Oren A."/>
            <person name="Chaudhuri R.R."/>
            <person name="La Ragione R."/>
            <person name="Hildebrand F."/>
            <person name="Pallen M.J."/>
        </authorList>
    </citation>
    <scope>NUCLEOTIDE SEQUENCE</scope>
    <source>
        <strain evidence="1">G3-2149</strain>
    </source>
</reference>
<evidence type="ECO:0000313" key="2">
    <source>
        <dbReference type="Proteomes" id="UP000823865"/>
    </source>
</evidence>
<dbReference type="Proteomes" id="UP000823865">
    <property type="component" value="Unassembled WGS sequence"/>
</dbReference>
<reference evidence="1" key="2">
    <citation type="submission" date="2021-04" db="EMBL/GenBank/DDBJ databases">
        <authorList>
            <person name="Gilroy R."/>
        </authorList>
    </citation>
    <scope>NUCLEOTIDE SEQUENCE</scope>
    <source>
        <strain evidence="1">G3-2149</strain>
    </source>
</reference>
<comment type="caution">
    <text evidence="1">The sequence shown here is derived from an EMBL/GenBank/DDBJ whole genome shotgun (WGS) entry which is preliminary data.</text>
</comment>
<evidence type="ECO:0000313" key="1">
    <source>
        <dbReference type="EMBL" id="MBU3854882.1"/>
    </source>
</evidence>
<dbReference type="AlphaFoldDB" id="A0A9E2LER0"/>
<gene>
    <name evidence="1" type="ORF">H9789_13920</name>
</gene>
<dbReference type="Gene3D" id="2.60.40.1120">
    <property type="entry name" value="Carboxypeptidase-like, regulatory domain"/>
    <property type="match status" value="1"/>
</dbReference>
<keyword evidence="1" id="KW-0121">Carboxypeptidase</keyword>
<proteinExistence type="predicted"/>
<keyword evidence="1" id="KW-0378">Hydrolase</keyword>
<accession>A0A9E2LER0</accession>
<dbReference type="GO" id="GO:0004180">
    <property type="term" value="F:carboxypeptidase activity"/>
    <property type="evidence" value="ECO:0007669"/>
    <property type="project" value="UniProtKB-KW"/>
</dbReference>
<dbReference type="Pfam" id="PF13715">
    <property type="entry name" value="CarbopepD_reg_2"/>
    <property type="match status" value="1"/>
</dbReference>
<keyword evidence="1" id="KW-0645">Protease</keyword>
<protein>
    <submittedName>
        <fullName evidence="1">Carboxypeptidase-like regulatory domain-containing protein</fullName>
    </submittedName>
</protein>
<organism evidence="1 2">
    <name type="scientific">Candidatus Paraprevotella stercoravium</name>
    <dbReference type="NCBI Taxonomy" id="2838725"/>
    <lineage>
        <taxon>Bacteria</taxon>
        <taxon>Pseudomonadati</taxon>
        <taxon>Bacteroidota</taxon>
        <taxon>Bacteroidia</taxon>
        <taxon>Bacteroidales</taxon>
        <taxon>Prevotellaceae</taxon>
        <taxon>Paraprevotella</taxon>
    </lineage>
</organism>
<sequence>MAQDIISGKVVDENRSPLPYVSVVLQHVQDSSYVCGVTSDTEGVFRLPVQPDREYALLVSYIGYTTVRETCKVGNVGTIVMKKDVTMLEEVNVIASRIRHNANGYTVNLRSSDIVKGKQSADALAFLPG</sequence>
<dbReference type="SUPFAM" id="SSF49464">
    <property type="entry name" value="Carboxypeptidase regulatory domain-like"/>
    <property type="match status" value="1"/>
</dbReference>
<dbReference type="EMBL" id="JAHLFU010000296">
    <property type="protein sequence ID" value="MBU3854882.1"/>
    <property type="molecule type" value="Genomic_DNA"/>
</dbReference>
<name>A0A9E2LER0_9BACT</name>
<dbReference type="InterPro" id="IPR008969">
    <property type="entry name" value="CarboxyPept-like_regulatory"/>
</dbReference>
<feature type="non-terminal residue" evidence="1">
    <location>
        <position position="129"/>
    </location>
</feature>